<dbReference type="AlphaFoldDB" id="A0AA39U7D2"/>
<feature type="domain" description="Peptidase C14 caspase" evidence="2">
    <location>
        <begin position="4"/>
        <end position="110"/>
    </location>
</feature>
<dbReference type="EMBL" id="JAUEPR010000071">
    <property type="protein sequence ID" value="KAK0468555.1"/>
    <property type="molecule type" value="Genomic_DNA"/>
</dbReference>
<dbReference type="InterPro" id="IPR050452">
    <property type="entry name" value="Metacaspase"/>
</dbReference>
<protein>
    <recommendedName>
        <fullName evidence="2">Peptidase C14 caspase domain-containing protein</fullName>
    </recommendedName>
</protein>
<feature type="non-terminal residue" evidence="3">
    <location>
        <position position="155"/>
    </location>
</feature>
<dbReference type="Proteomes" id="UP001175227">
    <property type="component" value="Unassembled WGS sequence"/>
</dbReference>
<evidence type="ECO:0000256" key="1">
    <source>
        <dbReference type="ARBA" id="ARBA00009005"/>
    </source>
</evidence>
<dbReference type="GO" id="GO:0004197">
    <property type="term" value="F:cysteine-type endopeptidase activity"/>
    <property type="evidence" value="ECO:0007669"/>
    <property type="project" value="InterPro"/>
</dbReference>
<dbReference type="InterPro" id="IPR011600">
    <property type="entry name" value="Pept_C14_caspase"/>
</dbReference>
<dbReference type="Gene3D" id="3.40.50.1460">
    <property type="match status" value="1"/>
</dbReference>
<comment type="caution">
    <text evidence="3">The sequence shown here is derived from an EMBL/GenBank/DDBJ whole genome shotgun (WGS) entry which is preliminary data.</text>
</comment>
<evidence type="ECO:0000313" key="3">
    <source>
        <dbReference type="EMBL" id="KAK0468555.1"/>
    </source>
</evidence>
<feature type="non-terminal residue" evidence="3">
    <location>
        <position position="1"/>
    </location>
</feature>
<dbReference type="GO" id="GO:0005737">
    <property type="term" value="C:cytoplasm"/>
    <property type="evidence" value="ECO:0007669"/>
    <property type="project" value="TreeGrafter"/>
</dbReference>
<name>A0AA39U7D2_9AGAR</name>
<sequence length="155" mass="17184">SRFWAVLIGIEEYTSYPLRGCVPDVQLMEKYLTEDLGMPSNCIQCLVGSKEHLSPEDPTYPSHAHIVGALLSLITNPEILYGDNIIIYYSGHGLCQHGMGEDDELECIETLCPINCDTWGEDGKNVPDLSDREFNAILSLISQAKGFCITIILDC</sequence>
<organism evidence="3 4">
    <name type="scientific">Armillaria novae-zelandiae</name>
    <dbReference type="NCBI Taxonomy" id="153914"/>
    <lineage>
        <taxon>Eukaryota</taxon>
        <taxon>Fungi</taxon>
        <taxon>Dikarya</taxon>
        <taxon>Basidiomycota</taxon>
        <taxon>Agaricomycotina</taxon>
        <taxon>Agaricomycetes</taxon>
        <taxon>Agaricomycetidae</taxon>
        <taxon>Agaricales</taxon>
        <taxon>Marasmiineae</taxon>
        <taxon>Physalacriaceae</taxon>
        <taxon>Armillaria</taxon>
    </lineage>
</organism>
<reference evidence="3" key="1">
    <citation type="submission" date="2023-06" db="EMBL/GenBank/DDBJ databases">
        <authorList>
            <consortium name="Lawrence Berkeley National Laboratory"/>
            <person name="Ahrendt S."/>
            <person name="Sahu N."/>
            <person name="Indic B."/>
            <person name="Wong-Bajracharya J."/>
            <person name="Merenyi Z."/>
            <person name="Ke H.-M."/>
            <person name="Monk M."/>
            <person name="Kocsube S."/>
            <person name="Drula E."/>
            <person name="Lipzen A."/>
            <person name="Balint B."/>
            <person name="Henrissat B."/>
            <person name="Andreopoulos B."/>
            <person name="Martin F.M."/>
            <person name="Harder C.B."/>
            <person name="Rigling D."/>
            <person name="Ford K.L."/>
            <person name="Foster G.D."/>
            <person name="Pangilinan J."/>
            <person name="Papanicolaou A."/>
            <person name="Barry K."/>
            <person name="LaButti K."/>
            <person name="Viragh M."/>
            <person name="Koriabine M."/>
            <person name="Yan M."/>
            <person name="Riley R."/>
            <person name="Champramary S."/>
            <person name="Plett K.L."/>
            <person name="Tsai I.J."/>
            <person name="Slot J."/>
            <person name="Sipos G."/>
            <person name="Plett J."/>
            <person name="Nagy L.G."/>
            <person name="Grigoriev I.V."/>
        </authorList>
    </citation>
    <scope>NUCLEOTIDE SEQUENCE</scope>
    <source>
        <strain evidence="3">ICMP 16352</strain>
    </source>
</reference>
<proteinExistence type="inferred from homology"/>
<dbReference type="PANTHER" id="PTHR48104">
    <property type="entry name" value="METACASPASE-4"/>
    <property type="match status" value="1"/>
</dbReference>
<gene>
    <name evidence="3" type="ORF">IW261DRAFT_1315157</name>
</gene>
<comment type="similarity">
    <text evidence="1">Belongs to the peptidase C14B family.</text>
</comment>
<keyword evidence="4" id="KW-1185">Reference proteome</keyword>
<dbReference type="Pfam" id="PF00656">
    <property type="entry name" value="Peptidase_C14"/>
    <property type="match status" value="1"/>
</dbReference>
<dbReference type="PANTHER" id="PTHR48104:SF30">
    <property type="entry name" value="METACASPASE-1"/>
    <property type="match status" value="1"/>
</dbReference>
<evidence type="ECO:0000313" key="4">
    <source>
        <dbReference type="Proteomes" id="UP001175227"/>
    </source>
</evidence>
<accession>A0AA39U7D2</accession>
<dbReference type="GO" id="GO:0006508">
    <property type="term" value="P:proteolysis"/>
    <property type="evidence" value="ECO:0007669"/>
    <property type="project" value="InterPro"/>
</dbReference>
<evidence type="ECO:0000259" key="2">
    <source>
        <dbReference type="Pfam" id="PF00656"/>
    </source>
</evidence>